<dbReference type="PANTHER" id="PTHR45786:SF66">
    <property type="entry name" value="HOOK MOTIF PROTEIN, PUTATIVE-RELATED"/>
    <property type="match status" value="1"/>
</dbReference>
<reference evidence="3" key="1">
    <citation type="submission" date="2025-08" db="UniProtKB">
        <authorList>
            <consortium name="RefSeq"/>
        </authorList>
    </citation>
    <scope>IDENTIFICATION</scope>
    <source>
        <tissue evidence="3">Whole body</tissue>
    </source>
</reference>
<keyword evidence="2" id="KW-1185">Reference proteome</keyword>
<dbReference type="Pfam" id="PF14214">
    <property type="entry name" value="Helitron_like_N"/>
    <property type="match status" value="1"/>
</dbReference>
<dbReference type="AlphaFoldDB" id="A0AAJ7J8C8"/>
<dbReference type="KEGG" id="ccal:108628905"/>
<accession>A0AAJ7J8C8</accession>
<feature type="domain" description="Helitron helicase-like" evidence="1">
    <location>
        <begin position="237"/>
        <end position="358"/>
    </location>
</feature>
<sequence>MTSFGGTFVAGLQRGRGGCATFRVSGQTYHTLNPLLPPLISVDNYDNYREHPNVADSGDGATRRYPLEVYMIDLEQQREHATDRTLDVTLCEQLRQMLRSVNPYVSRFVTFATSDNAIGNDQVIVLPAVAATTSFAPVEPITIEQQRLHDRGEDTREMAALMHAETAYMDRRNGIVQLREDESHDTRVERRRRMSELHRSSDALQYPLMFPFGDDAYTTAIDAAAAATSAGTATGSNNTTVAAADVGRRIAFSPSYTGSPQNLHHCIQSVFTYVREYGNPHVFITMTCNPYWTEVTNALLSGQQVYDRYDLLCRVFRLKLDRLVNAVCGKHGVFGETRCYSYNVEIQKCGLPHVHMVVWLKPGPRSKPTRHCRKLPAGGGGDCQQEYTLDNRWVILYCPLLSRALNTHVNVEAIDLLYVLIYLTKMIDSSAIGERYAPTATMTNVDDDASHDYVHGRYFSTAEAVWRIFAFRTYGNWPPVITLDVHLPDEERILLPDDERQPLVSVLPPQPPAITLIAFC</sequence>
<dbReference type="GeneID" id="108628905"/>
<protein>
    <submittedName>
        <fullName evidence="3">Uncharacterized protein LOC108628905</fullName>
    </submittedName>
</protein>
<dbReference type="Proteomes" id="UP000694925">
    <property type="component" value="Unplaced"/>
</dbReference>
<evidence type="ECO:0000259" key="1">
    <source>
        <dbReference type="Pfam" id="PF14214"/>
    </source>
</evidence>
<gene>
    <name evidence="3" type="primary">LOC108628905</name>
</gene>
<dbReference type="InterPro" id="IPR025476">
    <property type="entry name" value="Helitron_helicase-like"/>
</dbReference>
<evidence type="ECO:0000313" key="3">
    <source>
        <dbReference type="RefSeq" id="XP_017886623.1"/>
    </source>
</evidence>
<dbReference type="PANTHER" id="PTHR45786">
    <property type="entry name" value="DNA BINDING PROTEIN-LIKE"/>
    <property type="match status" value="1"/>
</dbReference>
<name>A0AAJ7J8C8_9HYME</name>
<dbReference type="RefSeq" id="XP_017886623.1">
    <property type="nucleotide sequence ID" value="XM_018031134.1"/>
</dbReference>
<evidence type="ECO:0000313" key="2">
    <source>
        <dbReference type="Proteomes" id="UP000694925"/>
    </source>
</evidence>
<proteinExistence type="predicted"/>
<organism evidence="2 3">
    <name type="scientific">Ceratina calcarata</name>
    <dbReference type="NCBI Taxonomy" id="156304"/>
    <lineage>
        <taxon>Eukaryota</taxon>
        <taxon>Metazoa</taxon>
        <taxon>Ecdysozoa</taxon>
        <taxon>Arthropoda</taxon>
        <taxon>Hexapoda</taxon>
        <taxon>Insecta</taxon>
        <taxon>Pterygota</taxon>
        <taxon>Neoptera</taxon>
        <taxon>Endopterygota</taxon>
        <taxon>Hymenoptera</taxon>
        <taxon>Apocrita</taxon>
        <taxon>Aculeata</taxon>
        <taxon>Apoidea</taxon>
        <taxon>Anthophila</taxon>
        <taxon>Apidae</taxon>
        <taxon>Ceratina</taxon>
        <taxon>Zadontomerus</taxon>
    </lineage>
</organism>